<dbReference type="EMBL" id="CP041017">
    <property type="protein sequence ID" value="QDC40053.1"/>
    <property type="molecule type" value="Genomic_DNA"/>
</dbReference>
<feature type="active site" description="Proton acceptor" evidence="4">
    <location>
        <position position="88"/>
    </location>
</feature>
<evidence type="ECO:0000256" key="5">
    <source>
        <dbReference type="PIRSR" id="PIRSR606710-2"/>
    </source>
</evidence>
<keyword evidence="2 6" id="KW-0378">Hydrolase</keyword>
<dbReference type="SUPFAM" id="SSF75005">
    <property type="entry name" value="Arabinanase/levansucrase/invertase"/>
    <property type="match status" value="1"/>
</dbReference>
<dbReference type="Gene3D" id="2.115.10.20">
    <property type="entry name" value="Glycosyl hydrolase domain, family 43"/>
    <property type="match status" value="1"/>
</dbReference>
<proteinExistence type="inferred from homology"/>
<evidence type="ECO:0000256" key="4">
    <source>
        <dbReference type="PIRSR" id="PIRSR606710-1"/>
    </source>
</evidence>
<dbReference type="GO" id="GO:0004553">
    <property type="term" value="F:hydrolase activity, hydrolyzing O-glycosyl compounds"/>
    <property type="evidence" value="ECO:0007669"/>
    <property type="project" value="InterPro"/>
</dbReference>
<reference evidence="8 9" key="1">
    <citation type="submission" date="2019-06" db="EMBL/GenBank/DDBJ databases">
        <title>Genome organization and adaptive potential of archetypical organophosphate degarding Sphingobium fuliginis ATCC 27551.</title>
        <authorList>
            <person name="Sarwar A."/>
            <person name="Parthasarathy S."/>
            <person name="Singh C."/>
            <person name="Siddavattam D."/>
        </authorList>
    </citation>
    <scope>NUCLEOTIDE SEQUENCE [LARGE SCALE GENOMIC DNA]</scope>
    <source>
        <strain evidence="8 9">ATCC 27551</strain>
    </source>
</reference>
<dbReference type="Proteomes" id="UP000311469">
    <property type="component" value="Chromosome cSF2"/>
</dbReference>
<dbReference type="InterPro" id="IPR013320">
    <property type="entry name" value="ConA-like_dom_sf"/>
</dbReference>
<evidence type="ECO:0000259" key="7">
    <source>
        <dbReference type="Pfam" id="PF17851"/>
    </source>
</evidence>
<dbReference type="InterPro" id="IPR006710">
    <property type="entry name" value="Glyco_hydro_43"/>
</dbReference>
<dbReference type="Gene3D" id="2.60.120.200">
    <property type="match status" value="1"/>
</dbReference>
<dbReference type="PANTHER" id="PTHR42812">
    <property type="entry name" value="BETA-XYLOSIDASE"/>
    <property type="match status" value="1"/>
</dbReference>
<sequence length="582" mass="64258">MIGSAINKRAARDGRHFQERLIVTHRTLGLLPLPSALLSFSLLMLGATTAEAAPARFDRFAYEGKSIEKIAVKPGEYRNPILTGYYPDPSVMRVGDDYYLVNSSFAHYPGLPIFRSKDLVNWTQIGNAIDRPEQLDFNGRRISQAVFAPAISWHEGTFYIVNTCVECRGNFIITAKDPAGPWSNPIWLPFEGIDPSIYWEGDKAYIVNNRAPNEPPRYDGHRAIWIQEYDWRAGKMVGESTQLINGGVDISKKPVWIEGPHIFRKDGYYYLTAAEGGTSVNHSQVVFRSKDLRGPYTPYAGNPILTQRDLDPARSNFIGSAGHAQLVETQRGDWWATFLAVRPYDGDDHYNIGRETFLLPVTWKDGWPIILPRGQAIPHAAKRPDLPPQPRPAIPTSGDFSYVEDFNGTRLPMQWIGIRTPHKPFYQIRDGALELESGAAIGDLNGVPAFIGRRQQHANATFSTTLRYTPAKDGDRAGLAAVQSDRSNLFFGLTRIAGQPVVALYTRDAADADTLVAYAPVATNGPVTLTMRVTGGTMAFDYGAGGKTRTLKQGVDATLLSTRKAGGFVGTVVGPYHYTPAP</sequence>
<evidence type="ECO:0000256" key="2">
    <source>
        <dbReference type="ARBA" id="ARBA00022801"/>
    </source>
</evidence>
<dbReference type="PANTHER" id="PTHR42812:SF12">
    <property type="entry name" value="BETA-XYLOSIDASE-RELATED"/>
    <property type="match status" value="1"/>
</dbReference>
<accession>A0A5B8CN19</accession>
<evidence type="ECO:0000313" key="9">
    <source>
        <dbReference type="Proteomes" id="UP000311469"/>
    </source>
</evidence>
<feature type="site" description="Important for catalytic activity, responsible for pKa modulation of the active site Glu and correct orientation of both the proton donor and substrate" evidence="5">
    <location>
        <position position="194"/>
    </location>
</feature>
<evidence type="ECO:0000256" key="1">
    <source>
        <dbReference type="ARBA" id="ARBA00009865"/>
    </source>
</evidence>
<keyword evidence="3 6" id="KW-0326">Glycosidase</keyword>
<protein>
    <submittedName>
        <fullName evidence="8">Glycoside hydrolase family 43 protein</fullName>
    </submittedName>
</protein>
<feature type="domain" description="Beta-xylosidase C-terminal Concanavalin A-like" evidence="7">
    <location>
        <begin position="404"/>
        <end position="579"/>
    </location>
</feature>
<dbReference type="AlphaFoldDB" id="A0A5B8CN19"/>
<dbReference type="Pfam" id="PF04616">
    <property type="entry name" value="Glyco_hydro_43"/>
    <property type="match status" value="1"/>
</dbReference>
<dbReference type="Pfam" id="PF17851">
    <property type="entry name" value="GH43_C2"/>
    <property type="match status" value="1"/>
</dbReference>
<feature type="active site" description="Proton donor" evidence="4">
    <location>
        <position position="258"/>
    </location>
</feature>
<comment type="similarity">
    <text evidence="1 6">Belongs to the glycosyl hydrolase 43 family.</text>
</comment>
<dbReference type="KEGG" id="sufl:FIL70_23375"/>
<dbReference type="InterPro" id="IPR041542">
    <property type="entry name" value="GH43_C2"/>
</dbReference>
<dbReference type="SUPFAM" id="SSF49899">
    <property type="entry name" value="Concanavalin A-like lectins/glucanases"/>
    <property type="match status" value="1"/>
</dbReference>
<dbReference type="CDD" id="cd18617">
    <property type="entry name" value="GH43_XynB-like"/>
    <property type="match status" value="1"/>
</dbReference>
<organism evidence="8 9">
    <name type="scientific">Sphingobium fuliginis ATCC 27551</name>
    <dbReference type="NCBI Taxonomy" id="1208342"/>
    <lineage>
        <taxon>Bacteria</taxon>
        <taxon>Pseudomonadati</taxon>
        <taxon>Pseudomonadota</taxon>
        <taxon>Alphaproteobacteria</taxon>
        <taxon>Sphingomonadales</taxon>
        <taxon>Sphingomonadaceae</taxon>
        <taxon>Sphingobium</taxon>
    </lineage>
</organism>
<name>A0A5B8CN19_SPHSA</name>
<dbReference type="InterPro" id="IPR051795">
    <property type="entry name" value="Glycosyl_Hydrlase_43"/>
</dbReference>
<evidence type="ECO:0000256" key="6">
    <source>
        <dbReference type="RuleBase" id="RU361187"/>
    </source>
</evidence>
<gene>
    <name evidence="8" type="ORF">FIL70_23375</name>
</gene>
<dbReference type="GO" id="GO:0005975">
    <property type="term" value="P:carbohydrate metabolic process"/>
    <property type="evidence" value="ECO:0007669"/>
    <property type="project" value="InterPro"/>
</dbReference>
<dbReference type="InterPro" id="IPR023296">
    <property type="entry name" value="Glyco_hydro_beta-prop_sf"/>
</dbReference>
<evidence type="ECO:0000256" key="3">
    <source>
        <dbReference type="ARBA" id="ARBA00023295"/>
    </source>
</evidence>
<evidence type="ECO:0000313" key="8">
    <source>
        <dbReference type="EMBL" id="QDC40053.1"/>
    </source>
</evidence>